<dbReference type="Proteomes" id="UP000005239">
    <property type="component" value="Unassembled WGS sequence"/>
</dbReference>
<dbReference type="InterPro" id="IPR019428">
    <property type="entry name" value="7TM_GPCR_serpentine_rcpt_Str"/>
</dbReference>
<reference evidence="1" key="2">
    <citation type="submission" date="2022-06" db="UniProtKB">
        <authorList>
            <consortium name="EnsemblMetazoa"/>
        </authorList>
    </citation>
    <scope>IDENTIFICATION</scope>
    <source>
        <strain evidence="1">PS312</strain>
    </source>
</reference>
<proteinExistence type="predicted"/>
<protein>
    <submittedName>
        <fullName evidence="1">G protein-coupled receptor</fullName>
    </submittedName>
</protein>
<organism evidence="1 2">
    <name type="scientific">Pristionchus pacificus</name>
    <name type="common">Parasitic nematode worm</name>
    <dbReference type="NCBI Taxonomy" id="54126"/>
    <lineage>
        <taxon>Eukaryota</taxon>
        <taxon>Metazoa</taxon>
        <taxon>Ecdysozoa</taxon>
        <taxon>Nematoda</taxon>
        <taxon>Chromadorea</taxon>
        <taxon>Rhabditida</taxon>
        <taxon>Rhabditina</taxon>
        <taxon>Diplogasteromorpha</taxon>
        <taxon>Diplogasteroidea</taxon>
        <taxon>Neodiplogasteridae</taxon>
        <taxon>Pristionchus</taxon>
    </lineage>
</organism>
<dbReference type="EnsemblMetazoa" id="PPA21541.1">
    <property type="protein sequence ID" value="PPA21541.1"/>
    <property type="gene ID" value="WBGene00111095"/>
</dbReference>
<dbReference type="PANTHER" id="PTHR22943:SF248">
    <property type="entry name" value="SEVEN TM RECEPTOR"/>
    <property type="match status" value="1"/>
</dbReference>
<dbReference type="Pfam" id="PF10326">
    <property type="entry name" value="7TM_GPCR_Str"/>
    <property type="match status" value="1"/>
</dbReference>
<keyword evidence="2" id="KW-1185">Reference proteome</keyword>
<dbReference type="PANTHER" id="PTHR22943">
    <property type="entry name" value="7-TRANSMEMBRANE DOMAIN RECEPTOR C.ELEGANS"/>
    <property type="match status" value="1"/>
</dbReference>
<accession>A0A8R1YGN7</accession>
<accession>A0A2A6C3F4</accession>
<sequence>MTSFWPNVCHFIDEVQGLIGIVLNIIVIIVLWRKNLPDNLTTYRVSITVTSLQGILYSVVMALFGGVVHMCIADRFLCIFYGHVASLPLVFGNALASVSIFLAFSVWCLIPAACILQYFALHRPEFPTAKRLLLAYAPCIVLLAWSIRYCPTFLAGPKLKQQLIKDVTHLHELREDDKFMVYGVSLHGTKENSYSMTKLMVEGVLPTYFIAYLIFVSSSLAIRRRLNNFGIQLSKRTAIMQRHFLTALLLQGWLPLAVITIPLTIIGIGMLSGYEIARLTVLLSFSFYLVPIIQAIVSLSFVLRGLTSSTPTTKPRTHIYSRTDTQFTSENTRLHSGRIYAVSSMELKKHTIHRIQGLTGIVLNVLIIIVLWRKHLAFNLSTYRVSISIAALQGAFYSAMMALIGGVVHICREDRFISVFYGPVTLLPSFLLIAILFRRSRSPLNLSRVHCVEYRSSCLYTTVSRFVQAALIHWQAACACSRTTDRFARVGWLPLAIRTIPLTILGVGILSGLDIAQFTVLLSFNFYLVSIIQSWKFGKAYVFLYPIFGSVGDVVYLHLDSE</sequence>
<dbReference type="AlphaFoldDB" id="A0A2A6C3F4"/>
<gene>
    <name evidence="1" type="primary">WBGene00111095</name>
</gene>
<evidence type="ECO:0000313" key="1">
    <source>
        <dbReference type="EnsemblMetazoa" id="PPA21541.1"/>
    </source>
</evidence>
<evidence type="ECO:0000313" key="2">
    <source>
        <dbReference type="Proteomes" id="UP000005239"/>
    </source>
</evidence>
<name>A0A2A6C3F4_PRIPA</name>
<reference evidence="2" key="1">
    <citation type="journal article" date="2008" name="Nat. Genet.">
        <title>The Pristionchus pacificus genome provides a unique perspective on nematode lifestyle and parasitism.</title>
        <authorList>
            <person name="Dieterich C."/>
            <person name="Clifton S.W."/>
            <person name="Schuster L.N."/>
            <person name="Chinwalla A."/>
            <person name="Delehaunty K."/>
            <person name="Dinkelacker I."/>
            <person name="Fulton L."/>
            <person name="Fulton R."/>
            <person name="Godfrey J."/>
            <person name="Minx P."/>
            <person name="Mitreva M."/>
            <person name="Roeseler W."/>
            <person name="Tian H."/>
            <person name="Witte H."/>
            <person name="Yang S.P."/>
            <person name="Wilson R.K."/>
            <person name="Sommer R.J."/>
        </authorList>
    </citation>
    <scope>NUCLEOTIDE SEQUENCE [LARGE SCALE GENOMIC DNA]</scope>
    <source>
        <strain evidence="2">PS312</strain>
    </source>
</reference>